<feature type="domain" description="Lipid/polyisoprenoid-binding YceI-like" evidence="2">
    <location>
        <begin position="44"/>
        <end position="220"/>
    </location>
</feature>
<evidence type="ECO:0000259" key="2">
    <source>
        <dbReference type="SMART" id="SM00867"/>
    </source>
</evidence>
<accession>A0A1F6UZV1</accession>
<reference evidence="3 4" key="1">
    <citation type="journal article" date="2016" name="Nat. Commun.">
        <title>Thousands of microbial genomes shed light on interconnected biogeochemical processes in an aquifer system.</title>
        <authorList>
            <person name="Anantharaman K."/>
            <person name="Brown C.T."/>
            <person name="Hug L.A."/>
            <person name="Sharon I."/>
            <person name="Castelle C.J."/>
            <person name="Probst A.J."/>
            <person name="Thomas B.C."/>
            <person name="Singh A."/>
            <person name="Wilkins M.J."/>
            <person name="Karaoz U."/>
            <person name="Brodie E.L."/>
            <person name="Williams K.H."/>
            <person name="Hubbard S.S."/>
            <person name="Banfield J.F."/>
        </authorList>
    </citation>
    <scope>NUCLEOTIDE SEQUENCE [LARGE SCALE GENOMIC DNA]</scope>
</reference>
<dbReference type="Gene3D" id="2.40.128.110">
    <property type="entry name" value="Lipid/polyisoprenoid-binding, YceI-like"/>
    <property type="match status" value="1"/>
</dbReference>
<dbReference type="EMBL" id="MFSP01000169">
    <property type="protein sequence ID" value="OGI62766.1"/>
    <property type="molecule type" value="Genomic_DNA"/>
</dbReference>
<dbReference type="PANTHER" id="PTHR34406">
    <property type="entry name" value="PROTEIN YCEI"/>
    <property type="match status" value="1"/>
</dbReference>
<feature type="chain" id="PRO_5009527096" description="Lipid/polyisoprenoid-binding YceI-like domain-containing protein" evidence="1">
    <location>
        <begin position="22"/>
        <end position="231"/>
    </location>
</feature>
<name>A0A1F6UZV1_9PROT</name>
<proteinExistence type="predicted"/>
<dbReference type="PROSITE" id="PS51257">
    <property type="entry name" value="PROKAR_LIPOPROTEIN"/>
    <property type="match status" value="1"/>
</dbReference>
<dbReference type="Pfam" id="PF04264">
    <property type="entry name" value="YceI"/>
    <property type="match status" value="1"/>
</dbReference>
<dbReference type="SMART" id="SM00867">
    <property type="entry name" value="YceI"/>
    <property type="match status" value="1"/>
</dbReference>
<evidence type="ECO:0000313" key="3">
    <source>
        <dbReference type="EMBL" id="OGI62766.1"/>
    </source>
</evidence>
<dbReference type="InterPro" id="IPR036761">
    <property type="entry name" value="TTHA0802/YceI-like_sf"/>
</dbReference>
<dbReference type="PANTHER" id="PTHR34406:SF1">
    <property type="entry name" value="PROTEIN YCEI"/>
    <property type="match status" value="1"/>
</dbReference>
<dbReference type="InterPro" id="IPR007372">
    <property type="entry name" value="Lipid/polyisoprenoid-bd_YceI"/>
</dbReference>
<organism evidence="3 4">
    <name type="scientific">Candidatus Muproteobacteria bacterium RBG_16_60_9</name>
    <dbReference type="NCBI Taxonomy" id="1817755"/>
    <lineage>
        <taxon>Bacteria</taxon>
        <taxon>Pseudomonadati</taxon>
        <taxon>Pseudomonadota</taxon>
        <taxon>Candidatus Muproteobacteria</taxon>
    </lineage>
</organism>
<comment type="caution">
    <text evidence="3">The sequence shown here is derived from an EMBL/GenBank/DDBJ whole genome shotgun (WGS) entry which is preliminary data.</text>
</comment>
<gene>
    <name evidence="3" type="ORF">A2W18_11195</name>
</gene>
<evidence type="ECO:0000313" key="4">
    <source>
        <dbReference type="Proteomes" id="UP000179076"/>
    </source>
</evidence>
<sequence length="231" mass="24779">MKRVLAACALFALAACSPSNNEPTTGAPASSLSATTATNVPAGDYTLDKAHASLIFRVSHLGFSNYTARFKRFDAKLQFDPANLGASRATATIDTRSIETDFPDPAKLDFNAQLQNAQWLDTAKYPEITFRSIRIEATEPNVLRVHGELTLHGVTRPLTLDAKFNGGYAGHPLDPQARIGFSARSLLKRSEFGIAFGVPAPGSKFGVGDEVEVLIEAEFSGPAWTAPPSQK</sequence>
<dbReference type="Proteomes" id="UP000179076">
    <property type="component" value="Unassembled WGS sequence"/>
</dbReference>
<dbReference type="AlphaFoldDB" id="A0A1F6UZV1"/>
<keyword evidence="1" id="KW-0732">Signal</keyword>
<dbReference type="SUPFAM" id="SSF101874">
    <property type="entry name" value="YceI-like"/>
    <property type="match status" value="1"/>
</dbReference>
<evidence type="ECO:0000256" key="1">
    <source>
        <dbReference type="SAM" id="SignalP"/>
    </source>
</evidence>
<protein>
    <recommendedName>
        <fullName evidence="2">Lipid/polyisoprenoid-binding YceI-like domain-containing protein</fullName>
    </recommendedName>
</protein>
<feature type="signal peptide" evidence="1">
    <location>
        <begin position="1"/>
        <end position="21"/>
    </location>
</feature>